<gene>
    <name evidence="3" type="ORF">GCM10008179_01480</name>
</gene>
<evidence type="ECO:0000313" key="3">
    <source>
        <dbReference type="EMBL" id="GLK66510.1"/>
    </source>
</evidence>
<dbReference type="EMBL" id="BSFI01000001">
    <property type="protein sequence ID" value="GLK66510.1"/>
    <property type="molecule type" value="Genomic_DNA"/>
</dbReference>
<feature type="domain" description="GH15-like" evidence="1">
    <location>
        <begin position="227"/>
        <end position="587"/>
    </location>
</feature>
<evidence type="ECO:0000259" key="1">
    <source>
        <dbReference type="Pfam" id="PF00723"/>
    </source>
</evidence>
<evidence type="ECO:0000313" key="4">
    <source>
        <dbReference type="Proteomes" id="UP001143372"/>
    </source>
</evidence>
<protein>
    <submittedName>
        <fullName evidence="3">Glucoamylase</fullName>
    </submittedName>
</protein>
<dbReference type="InterPro" id="IPR011613">
    <property type="entry name" value="GH15-like"/>
</dbReference>
<sequence>MAEARRRKGSVAIEDHALIGDMATAALVSREGAIDFLCWPRFDSPTVFASLLDPEKGGEFSISPRLRDARTLQIYLPDTNVIQTRWLSEDGSAEVTDVMRPVRGDDGGEPHILRRVEATRGEVRFDVACRPRFDYARAEGAAKKSGRAIVFTSPHATLRLSSDVALKREGCDAVASFVLKKGEVAWFVLDGGEDDAPLGDDAQGALDSAIGWWRRWAAQSTYKGRWRETVMRSALALKLMTSRDYGSIVAAPTFGLPEAPGGERNWDYRATWIRDASFTVYAFMRLGFRDEAIDFMGWTAKRLEENEGALAIMYTLDGARQPDEVELDHLSGYRGARPVRVGNAAVRQIQLDIFGELLDAAYLSDKYGRAMSADGWNATRAIVEHVCEHWREPDAGIWEMRCEPREFLHSRLMCWVAIDRALRLADKRSLPCPRVRWMEARDAIHDDIWETFFDAELGHFVESRGSREVDGSMLLMPLVRFVGASDPKWLATLDEIALKLADDSLVFRYRSDDGLTGREGAFTACSFWYVECLARAERLDEARMAFEKVLNYANHLGLFAEEIGMDGGHLGNFPQALTHLALISAAYFLDRELSGDRTTWRP</sequence>
<dbReference type="SUPFAM" id="SSF48208">
    <property type="entry name" value="Six-hairpin glycosidases"/>
    <property type="match status" value="1"/>
</dbReference>
<comment type="caution">
    <text evidence="3">The sequence shown here is derived from an EMBL/GenBank/DDBJ whole genome shotgun (WGS) entry which is preliminary data.</text>
</comment>
<dbReference type="GO" id="GO:0004553">
    <property type="term" value="F:hydrolase activity, hydrolyzing O-glycosyl compounds"/>
    <property type="evidence" value="ECO:0007669"/>
    <property type="project" value="UniProtKB-ARBA"/>
</dbReference>
<dbReference type="InterPro" id="IPR008928">
    <property type="entry name" value="6-hairpin_glycosidase_sf"/>
</dbReference>
<evidence type="ECO:0000259" key="2">
    <source>
        <dbReference type="Pfam" id="PF19291"/>
    </source>
</evidence>
<dbReference type="AlphaFoldDB" id="A0A9W6IWN4"/>
<dbReference type="PANTHER" id="PTHR31616:SF0">
    <property type="entry name" value="GLUCAN 1,4-ALPHA-GLUCOSIDASE"/>
    <property type="match status" value="1"/>
</dbReference>
<dbReference type="Proteomes" id="UP001143372">
    <property type="component" value="Unassembled WGS sequence"/>
</dbReference>
<dbReference type="InterPro" id="IPR045582">
    <property type="entry name" value="Trehalase-like_N"/>
</dbReference>
<name>A0A9W6IWN4_9HYPH</name>
<feature type="domain" description="Trehalase-like N-terminal" evidence="2">
    <location>
        <begin position="10"/>
        <end position="158"/>
    </location>
</feature>
<dbReference type="RefSeq" id="WP_271166773.1">
    <property type="nucleotide sequence ID" value="NZ_BSFI01000001.1"/>
</dbReference>
<keyword evidence="4" id="KW-1185">Reference proteome</keyword>
<reference evidence="3" key="2">
    <citation type="submission" date="2023-01" db="EMBL/GenBank/DDBJ databases">
        <authorList>
            <person name="Sun Q."/>
            <person name="Evtushenko L."/>
        </authorList>
    </citation>
    <scope>NUCLEOTIDE SEQUENCE</scope>
    <source>
        <strain evidence="3">VKM B-2347</strain>
    </source>
</reference>
<dbReference type="Gene3D" id="1.50.10.10">
    <property type="match status" value="1"/>
</dbReference>
<dbReference type="Pfam" id="PF00723">
    <property type="entry name" value="Glyco_hydro_15"/>
    <property type="match status" value="1"/>
</dbReference>
<organism evidence="3 4">
    <name type="scientific">Hansschlegelia plantiphila</name>
    <dbReference type="NCBI Taxonomy" id="374655"/>
    <lineage>
        <taxon>Bacteria</taxon>
        <taxon>Pseudomonadati</taxon>
        <taxon>Pseudomonadota</taxon>
        <taxon>Alphaproteobacteria</taxon>
        <taxon>Hyphomicrobiales</taxon>
        <taxon>Methylopilaceae</taxon>
        <taxon>Hansschlegelia</taxon>
    </lineage>
</organism>
<dbReference type="InterPro" id="IPR012341">
    <property type="entry name" value="6hp_glycosidase-like_sf"/>
</dbReference>
<reference evidence="3" key="1">
    <citation type="journal article" date="2014" name="Int. J. Syst. Evol. Microbiol.">
        <title>Complete genome sequence of Corynebacterium casei LMG S-19264T (=DSM 44701T), isolated from a smear-ripened cheese.</title>
        <authorList>
            <consortium name="US DOE Joint Genome Institute (JGI-PGF)"/>
            <person name="Walter F."/>
            <person name="Albersmeier A."/>
            <person name="Kalinowski J."/>
            <person name="Ruckert C."/>
        </authorList>
    </citation>
    <scope>NUCLEOTIDE SEQUENCE</scope>
    <source>
        <strain evidence="3">VKM B-2347</strain>
    </source>
</reference>
<proteinExistence type="predicted"/>
<accession>A0A9W6IWN4</accession>
<dbReference type="GO" id="GO:0005975">
    <property type="term" value="P:carbohydrate metabolic process"/>
    <property type="evidence" value="ECO:0007669"/>
    <property type="project" value="InterPro"/>
</dbReference>
<dbReference type="Pfam" id="PF19291">
    <property type="entry name" value="TREH_N"/>
    <property type="match status" value="1"/>
</dbReference>
<dbReference type="PANTHER" id="PTHR31616">
    <property type="entry name" value="TREHALASE"/>
    <property type="match status" value="1"/>
</dbReference>